<gene>
    <name evidence="2" type="ORF">EAT49_17125</name>
</gene>
<dbReference type="InterPro" id="IPR051533">
    <property type="entry name" value="WaaL-like"/>
</dbReference>
<dbReference type="RefSeq" id="WP_123643535.1">
    <property type="nucleotide sequence ID" value="NZ_ML119090.1"/>
</dbReference>
<feature type="transmembrane region" description="Helical" evidence="1">
    <location>
        <begin position="250"/>
        <end position="273"/>
    </location>
</feature>
<name>A0A3N2QS04_9RHOB</name>
<accession>A0A3N2QS04</accession>
<dbReference type="AlphaFoldDB" id="A0A3N2QS04"/>
<keyword evidence="3" id="KW-1185">Reference proteome</keyword>
<evidence type="ECO:0008006" key="4">
    <source>
        <dbReference type="Google" id="ProtNLM"/>
    </source>
</evidence>
<feature type="transmembrane region" description="Helical" evidence="1">
    <location>
        <begin position="203"/>
        <end position="220"/>
    </location>
</feature>
<dbReference type="PANTHER" id="PTHR37422">
    <property type="entry name" value="TEICHURONIC ACID BIOSYNTHESIS PROTEIN TUAE"/>
    <property type="match status" value="1"/>
</dbReference>
<evidence type="ECO:0000313" key="3">
    <source>
        <dbReference type="Proteomes" id="UP000268016"/>
    </source>
</evidence>
<evidence type="ECO:0000313" key="2">
    <source>
        <dbReference type="EMBL" id="ROT97997.1"/>
    </source>
</evidence>
<feature type="transmembrane region" description="Helical" evidence="1">
    <location>
        <begin position="112"/>
        <end position="131"/>
    </location>
</feature>
<feature type="transmembrane region" description="Helical" evidence="1">
    <location>
        <begin position="352"/>
        <end position="372"/>
    </location>
</feature>
<feature type="transmembrane region" description="Helical" evidence="1">
    <location>
        <begin position="138"/>
        <end position="160"/>
    </location>
</feature>
<dbReference type="EMBL" id="RDRB01000010">
    <property type="protein sequence ID" value="ROT97997.1"/>
    <property type="molecule type" value="Genomic_DNA"/>
</dbReference>
<feature type="transmembrane region" description="Helical" evidence="1">
    <location>
        <begin position="60"/>
        <end position="80"/>
    </location>
</feature>
<dbReference type="PANTHER" id="PTHR37422:SF13">
    <property type="entry name" value="LIPOPOLYSACCHARIDE BIOSYNTHESIS PROTEIN PA4999-RELATED"/>
    <property type="match status" value="1"/>
</dbReference>
<reference evidence="2 3" key="1">
    <citation type="submission" date="2018-10" db="EMBL/GenBank/DDBJ databases">
        <title>Histidinibacterium lentulum gen. nov., sp. nov., a marine bacterium from the culture broth of Picochlorum sp. 122.</title>
        <authorList>
            <person name="Wang G."/>
        </authorList>
    </citation>
    <scope>NUCLEOTIDE SEQUENCE [LARGE SCALE GENOMIC DNA]</scope>
    <source>
        <strain evidence="2 3">B17</strain>
    </source>
</reference>
<keyword evidence="1" id="KW-0812">Transmembrane</keyword>
<keyword evidence="1" id="KW-1133">Transmembrane helix</keyword>
<feature type="transmembrane region" description="Helical" evidence="1">
    <location>
        <begin position="384"/>
        <end position="403"/>
    </location>
</feature>
<feature type="transmembrane region" description="Helical" evidence="1">
    <location>
        <begin position="409"/>
        <end position="427"/>
    </location>
</feature>
<evidence type="ECO:0000256" key="1">
    <source>
        <dbReference type="SAM" id="Phobius"/>
    </source>
</evidence>
<feature type="transmembrane region" description="Helical" evidence="1">
    <location>
        <begin position="87"/>
        <end position="106"/>
    </location>
</feature>
<sequence length="433" mass="44984">MWQAGTAAILVGSLWLLLRQLGPMRHDRLTCLAFGLIWTRFALAALGPTAVQTEVAGQSLIAFATLLAVFAVAAATPLSVYRSDRAVPIYVIAALGVVGTVLSGAVGSLPGYVTIWVLFAALALLLNRAYALHGPGPVLRALLAVFALPLAMQLLSLAAGMPKFGPDGSASYIGGYGHESVFAIVALGGLWVAAILPWRDRRLAWLAVAVGVAALVLANYRTMLIAALPLLLAFALSGDRGLAARRLPGVLAVSAAGLILLPAMLPAGVFGGVTARFAELGTLAVEWDRFLKPPETFTAADKNVLSARVYIWSSYAAAVGEARLAPLLLGHGAETLAPRMSVHPHNEYLRVAFQHGLLGAAALFGFVIALAVAASRAAPRRAGVMTAAGFASLLLAAAGTSIFDRPEGMIVLAILTATAWNLTASRAPRPRAA</sequence>
<organism evidence="2 3">
    <name type="scientific">Histidinibacterium lentulum</name>
    <dbReference type="NCBI Taxonomy" id="2480588"/>
    <lineage>
        <taxon>Bacteria</taxon>
        <taxon>Pseudomonadati</taxon>
        <taxon>Pseudomonadota</taxon>
        <taxon>Alphaproteobacteria</taxon>
        <taxon>Rhodobacterales</taxon>
        <taxon>Paracoccaceae</taxon>
        <taxon>Histidinibacterium</taxon>
    </lineage>
</organism>
<protein>
    <recommendedName>
        <fullName evidence="4">O-antigen ligase domain-containing protein</fullName>
    </recommendedName>
</protein>
<comment type="caution">
    <text evidence="2">The sequence shown here is derived from an EMBL/GenBank/DDBJ whole genome shotgun (WGS) entry which is preliminary data.</text>
</comment>
<proteinExistence type="predicted"/>
<keyword evidence="1" id="KW-0472">Membrane</keyword>
<dbReference type="OrthoDB" id="7827596at2"/>
<feature type="transmembrane region" description="Helical" evidence="1">
    <location>
        <begin position="29"/>
        <end position="48"/>
    </location>
</feature>
<feature type="transmembrane region" description="Helical" evidence="1">
    <location>
        <begin position="180"/>
        <end position="196"/>
    </location>
</feature>
<dbReference type="Proteomes" id="UP000268016">
    <property type="component" value="Unassembled WGS sequence"/>
</dbReference>